<dbReference type="Proteomes" id="UP001166571">
    <property type="component" value="Unassembled WGS sequence"/>
</dbReference>
<dbReference type="SUPFAM" id="SSF54427">
    <property type="entry name" value="NTF2-like"/>
    <property type="match status" value="1"/>
</dbReference>
<dbReference type="InterPro" id="IPR037401">
    <property type="entry name" value="SnoaL-like"/>
</dbReference>
<feature type="domain" description="SnoaL-like" evidence="1">
    <location>
        <begin position="8"/>
        <end position="114"/>
    </location>
</feature>
<evidence type="ECO:0000313" key="2">
    <source>
        <dbReference type="EMBL" id="MBY4637822.1"/>
    </source>
</evidence>
<organism evidence="2 3">
    <name type="scientific">Sphingopyxis jiangsuensis</name>
    <dbReference type="NCBI Taxonomy" id="2871171"/>
    <lineage>
        <taxon>Bacteria</taxon>
        <taxon>Pseudomonadati</taxon>
        <taxon>Pseudomonadota</taxon>
        <taxon>Alphaproteobacteria</taxon>
        <taxon>Sphingomonadales</taxon>
        <taxon>Sphingomonadaceae</taxon>
        <taxon>Sphingopyxis</taxon>
    </lineage>
</organism>
<dbReference type="RefSeq" id="WP_201928102.1">
    <property type="nucleotide sequence ID" value="NZ_JAERPO010000002.1"/>
</dbReference>
<name>A0ABS7MFK9_9SPHN</name>
<dbReference type="Gene3D" id="3.10.450.50">
    <property type="match status" value="1"/>
</dbReference>
<evidence type="ECO:0000259" key="1">
    <source>
        <dbReference type="Pfam" id="PF12680"/>
    </source>
</evidence>
<keyword evidence="3" id="KW-1185">Reference proteome</keyword>
<dbReference type="EMBL" id="JAILXK010000002">
    <property type="protein sequence ID" value="MBY4637822.1"/>
    <property type="molecule type" value="Genomic_DNA"/>
</dbReference>
<gene>
    <name evidence="2" type="ORF">K5P26_11800</name>
</gene>
<reference evidence="2" key="1">
    <citation type="submission" date="2021-08" db="EMBL/GenBank/DDBJ databases">
        <title>Sphingopyxis panaciterrulae sp. nov., isolated from the surface water of the Yellow Sea.</title>
        <authorList>
            <person name="Gao Z."/>
            <person name="Zhang D."/>
            <person name="Zhang A."/>
        </authorList>
    </citation>
    <scope>NUCLEOTIDE SEQUENCE</scope>
    <source>
        <strain evidence="2">XHP0097</strain>
    </source>
</reference>
<dbReference type="Pfam" id="PF12680">
    <property type="entry name" value="SnoaL_2"/>
    <property type="match status" value="1"/>
</dbReference>
<sequence length="133" mass="15016">MSPNEKAVRAYIDAFNRGDWDAMHDIFTEDARIQGVLGHATLDWALDIWKGLHEAMGCRLEPVAIAVDGDQVAVRYKETGRFAAPFIAYPDAEPTGKSYEVLAMEWFDCRDGRINQRWGARDSATIRKQILGE</sequence>
<comment type="caution">
    <text evidence="2">The sequence shown here is derived from an EMBL/GenBank/DDBJ whole genome shotgun (WGS) entry which is preliminary data.</text>
</comment>
<evidence type="ECO:0000313" key="3">
    <source>
        <dbReference type="Proteomes" id="UP001166571"/>
    </source>
</evidence>
<accession>A0ABS7MFK9</accession>
<dbReference type="InterPro" id="IPR032710">
    <property type="entry name" value="NTF2-like_dom_sf"/>
</dbReference>
<protein>
    <submittedName>
        <fullName evidence="2">Nuclear transport factor 2 family protein</fullName>
    </submittedName>
</protein>
<proteinExistence type="predicted"/>